<evidence type="ECO:0000259" key="1">
    <source>
        <dbReference type="Pfam" id="PF13788"/>
    </source>
</evidence>
<name>A0A328TWW4_9BACL</name>
<protein>
    <submittedName>
        <fullName evidence="2">DUF4180 domain-containing protein</fullName>
    </submittedName>
</protein>
<dbReference type="Pfam" id="PF13788">
    <property type="entry name" value="DUF4180"/>
    <property type="match status" value="1"/>
</dbReference>
<dbReference type="OrthoDB" id="8595425at2"/>
<feature type="domain" description="DUF4180" evidence="1">
    <location>
        <begin position="9"/>
        <end position="118"/>
    </location>
</feature>
<dbReference type="InterPro" id="IPR025438">
    <property type="entry name" value="DUF4180"/>
</dbReference>
<proteinExistence type="predicted"/>
<accession>A0A328TWW4</accession>
<evidence type="ECO:0000313" key="2">
    <source>
        <dbReference type="EMBL" id="RAP74182.1"/>
    </source>
</evidence>
<dbReference type="Proteomes" id="UP000249260">
    <property type="component" value="Unassembled WGS sequence"/>
</dbReference>
<dbReference type="RefSeq" id="WP_112884971.1">
    <property type="nucleotide sequence ID" value="NZ_QLUW01000005.1"/>
</dbReference>
<gene>
    <name evidence="2" type="ORF">DL346_24270</name>
</gene>
<organism evidence="2 3">
    <name type="scientific">Paenibacillus montanisoli</name>
    <dbReference type="NCBI Taxonomy" id="2081970"/>
    <lineage>
        <taxon>Bacteria</taxon>
        <taxon>Bacillati</taxon>
        <taxon>Bacillota</taxon>
        <taxon>Bacilli</taxon>
        <taxon>Bacillales</taxon>
        <taxon>Paenibacillaceae</taxon>
        <taxon>Paenibacillus</taxon>
    </lineage>
</organism>
<dbReference type="AlphaFoldDB" id="A0A328TWW4"/>
<dbReference type="EMBL" id="QLUW01000005">
    <property type="protein sequence ID" value="RAP74182.1"/>
    <property type="molecule type" value="Genomic_DNA"/>
</dbReference>
<reference evidence="2 3" key="1">
    <citation type="submission" date="2018-06" db="EMBL/GenBank/DDBJ databases">
        <title>Paenibacillus montanisoli sp. nov., isolated from mountain area soil.</title>
        <authorList>
            <person name="Wu M."/>
        </authorList>
    </citation>
    <scope>NUCLEOTIDE SEQUENCE [LARGE SCALE GENOMIC DNA]</scope>
    <source>
        <strain evidence="2 3">RA17</strain>
    </source>
</reference>
<keyword evidence="3" id="KW-1185">Reference proteome</keyword>
<comment type="caution">
    <text evidence="2">The sequence shown here is derived from an EMBL/GenBank/DDBJ whole genome shotgun (WGS) entry which is preliminary data.</text>
</comment>
<evidence type="ECO:0000313" key="3">
    <source>
        <dbReference type="Proteomes" id="UP000249260"/>
    </source>
</evidence>
<sequence length="121" mass="13571">MRITVDQQGNSKVAILESPDTLISDVQSALDLMAAIRYAEGCDKILLDKSNVTEDFFELRTRLAGEILQKFTNYSFQLAIVGDFDGYDSKSLKDFIYESNHGKQVFFLKDRDAALAALHSV</sequence>